<dbReference type="GO" id="GO:0016787">
    <property type="term" value="F:hydrolase activity"/>
    <property type="evidence" value="ECO:0007669"/>
    <property type="project" value="UniProtKB-KW"/>
</dbReference>
<keyword evidence="3" id="KW-0378">Hydrolase</keyword>
<keyword evidence="4" id="KW-1185">Reference proteome</keyword>
<dbReference type="InterPro" id="IPR036388">
    <property type="entry name" value="WH-like_DNA-bd_sf"/>
</dbReference>
<feature type="domain" description="RuvB winged helix C-terminal" evidence="2">
    <location>
        <begin position="251"/>
        <end position="318"/>
    </location>
</feature>
<dbReference type="KEGG" id="alus:STSP2_01875"/>
<dbReference type="Pfam" id="PF05491">
    <property type="entry name" value="WHD_RuvB"/>
    <property type="match status" value="1"/>
</dbReference>
<dbReference type="GO" id="GO:0006310">
    <property type="term" value="P:DNA recombination"/>
    <property type="evidence" value="ECO:0007669"/>
    <property type="project" value="InterPro"/>
</dbReference>
<keyword evidence="3" id="KW-0347">Helicase</keyword>
<dbReference type="EMBL" id="CP019791">
    <property type="protein sequence ID" value="AQT68703.1"/>
    <property type="molecule type" value="Genomic_DNA"/>
</dbReference>
<dbReference type="RefSeq" id="WP_146661942.1">
    <property type="nucleotide sequence ID" value="NZ_CP019791.1"/>
</dbReference>
<dbReference type="Gene3D" id="1.10.10.10">
    <property type="entry name" value="Winged helix-like DNA-binding domain superfamily/Winged helix DNA-binding domain"/>
    <property type="match status" value="1"/>
</dbReference>
<protein>
    <submittedName>
        <fullName evidence="3">Holliday junction ATP-dependent DNA helicase RuvB</fullName>
        <ecNumber evidence="3">3.6.4.12</ecNumber>
    </submittedName>
</protein>
<evidence type="ECO:0000256" key="1">
    <source>
        <dbReference type="SAM" id="MobiDB-lite"/>
    </source>
</evidence>
<evidence type="ECO:0000313" key="3">
    <source>
        <dbReference type="EMBL" id="AQT68703.1"/>
    </source>
</evidence>
<dbReference type="AlphaFoldDB" id="A0A1U9NL87"/>
<dbReference type="SUPFAM" id="SSF52540">
    <property type="entry name" value="P-loop containing nucleoside triphosphate hydrolases"/>
    <property type="match status" value="1"/>
</dbReference>
<dbReference type="Proteomes" id="UP000189674">
    <property type="component" value="Chromosome"/>
</dbReference>
<dbReference type="PANTHER" id="PTHR42848:SF1">
    <property type="entry name" value="HOLLIDAY JUNCTION BRANCH MIGRATION COMPLEX SUBUNIT RUVB"/>
    <property type="match status" value="1"/>
</dbReference>
<dbReference type="InterPro" id="IPR027417">
    <property type="entry name" value="P-loop_NTPase"/>
</dbReference>
<sequence>MTANQPPKQKQKQPWPTLSDVSGRPGAVSALQQLSSIPDSRSPSSTGILICGPRGTGKKFCARAYHNSLGNHHLYLAAANSIETGDLYRFMLCRDHHDRSTLLIDNAEKLKEPLQLMLSTALSQAFIQSPNVPDARSYSLSVEPFTLILTATDEHNIIDRLKQNLCTSLQFDHYQANTLAEIINDYFHRNGLKLEHPQLTRQIADRSKNSASIAIDRIANTAVEKVRAEDRDLITAFDVAQTLRELKIDSLGLDETDRSLLKILELKESASISEIASSTRLDIEDLSERSEPFLLKTGLIKKTHGRLSITDKGCIHLKNTV</sequence>
<dbReference type="InterPro" id="IPR004605">
    <property type="entry name" value="DNA_helicase_Holl-junc_RuvB"/>
</dbReference>
<evidence type="ECO:0000313" key="4">
    <source>
        <dbReference type="Proteomes" id="UP000189674"/>
    </source>
</evidence>
<dbReference type="Gene3D" id="3.40.50.300">
    <property type="entry name" value="P-loop containing nucleotide triphosphate hydrolases"/>
    <property type="match status" value="1"/>
</dbReference>
<dbReference type="PANTHER" id="PTHR42848">
    <property type="match status" value="1"/>
</dbReference>
<feature type="compositionally biased region" description="Low complexity" evidence="1">
    <location>
        <begin position="1"/>
        <end position="14"/>
    </location>
</feature>
<feature type="region of interest" description="Disordered" evidence="1">
    <location>
        <begin position="1"/>
        <end position="24"/>
    </location>
</feature>
<keyword evidence="3" id="KW-0547">Nucleotide-binding</keyword>
<dbReference type="OrthoDB" id="9806903at2"/>
<proteinExistence type="predicted"/>
<evidence type="ECO:0000259" key="2">
    <source>
        <dbReference type="Pfam" id="PF05491"/>
    </source>
</evidence>
<dbReference type="GO" id="GO:0009378">
    <property type="term" value="F:four-way junction helicase activity"/>
    <property type="evidence" value="ECO:0007669"/>
    <property type="project" value="InterPro"/>
</dbReference>
<reference evidence="4" key="1">
    <citation type="submission" date="2017-02" db="EMBL/GenBank/DDBJ databases">
        <title>Comparative genomics and description of representatives of a novel lineage of planctomycetes thriving in anoxic sediments.</title>
        <authorList>
            <person name="Spring S."/>
            <person name="Bunk B."/>
            <person name="Sproer C."/>
        </authorList>
    </citation>
    <scope>NUCLEOTIDE SEQUENCE [LARGE SCALE GENOMIC DNA]</scope>
    <source>
        <strain evidence="4">ST-NAGAB-D1</strain>
    </source>
</reference>
<name>A0A1U9NL87_9BACT</name>
<dbReference type="GO" id="GO:0006281">
    <property type="term" value="P:DNA repair"/>
    <property type="evidence" value="ECO:0007669"/>
    <property type="project" value="InterPro"/>
</dbReference>
<keyword evidence="3" id="KW-0067">ATP-binding</keyword>
<dbReference type="EC" id="3.6.4.12" evidence="3"/>
<dbReference type="GO" id="GO:0003677">
    <property type="term" value="F:DNA binding"/>
    <property type="evidence" value="ECO:0007669"/>
    <property type="project" value="InterPro"/>
</dbReference>
<organism evidence="3 4">
    <name type="scientific">Anaerohalosphaera lusitana</name>
    <dbReference type="NCBI Taxonomy" id="1936003"/>
    <lineage>
        <taxon>Bacteria</taxon>
        <taxon>Pseudomonadati</taxon>
        <taxon>Planctomycetota</taxon>
        <taxon>Phycisphaerae</taxon>
        <taxon>Sedimentisphaerales</taxon>
        <taxon>Anaerohalosphaeraceae</taxon>
        <taxon>Anaerohalosphaera</taxon>
    </lineage>
</organism>
<dbReference type="InterPro" id="IPR036390">
    <property type="entry name" value="WH_DNA-bd_sf"/>
</dbReference>
<dbReference type="SUPFAM" id="SSF46785">
    <property type="entry name" value="Winged helix' DNA-binding domain"/>
    <property type="match status" value="1"/>
</dbReference>
<dbReference type="InterPro" id="IPR008823">
    <property type="entry name" value="RuvB_wg_C"/>
</dbReference>
<accession>A0A1U9NL87</accession>
<gene>
    <name evidence="3" type="primary">ruvB_3</name>
    <name evidence="3" type="ORF">STSP2_01875</name>
</gene>
<dbReference type="STRING" id="1936003.STSP2_01875"/>
<dbReference type="GO" id="GO:0005524">
    <property type="term" value="F:ATP binding"/>
    <property type="evidence" value="ECO:0007669"/>
    <property type="project" value="InterPro"/>
</dbReference>